<dbReference type="GO" id="GO:0046677">
    <property type="term" value="P:response to antibiotic"/>
    <property type="evidence" value="ECO:0007669"/>
    <property type="project" value="UniProtKB-KW"/>
</dbReference>
<dbReference type="Gene3D" id="3.10.180.10">
    <property type="entry name" value="2,3-Dihydroxybiphenyl 1,2-Dioxygenase, domain 1"/>
    <property type="match status" value="1"/>
</dbReference>
<evidence type="ECO:0000313" key="6">
    <source>
        <dbReference type="Proteomes" id="UP000305398"/>
    </source>
</evidence>
<dbReference type="InterPro" id="IPR000335">
    <property type="entry name" value="Bleomycin-R"/>
</dbReference>
<dbReference type="PROSITE" id="PS51819">
    <property type="entry name" value="VOC"/>
    <property type="match status" value="1"/>
</dbReference>
<gene>
    <name evidence="5" type="ORF">FHG12_01415</name>
</gene>
<dbReference type="SUPFAM" id="SSF54593">
    <property type="entry name" value="Glyoxalase/Bleomycin resistance protein/Dihydroxybiphenyl dioxygenase"/>
    <property type="match status" value="1"/>
</dbReference>
<evidence type="ECO:0000313" key="5">
    <source>
        <dbReference type="EMBL" id="QDA58836.1"/>
    </source>
</evidence>
<comment type="similarity">
    <text evidence="1">Belongs to the bleomycin resistance protein family.</text>
</comment>
<protein>
    <recommendedName>
        <fullName evidence="2">Bleomycin resistance protein</fullName>
    </recommendedName>
</protein>
<proteinExistence type="inferred from homology"/>
<dbReference type="KEGG" id="hyj:FHG12_01415"/>
<reference evidence="5 6" key="1">
    <citation type="submission" date="2019-06" db="EMBL/GenBank/DDBJ databases">
        <authorList>
            <person name="Srinivasan S."/>
        </authorList>
    </citation>
    <scope>NUCLEOTIDE SEQUENCE [LARGE SCALE GENOMIC DNA]</scope>
    <source>
        <strain evidence="5 6">17J68-5</strain>
    </source>
</reference>
<keyword evidence="3" id="KW-0046">Antibiotic resistance</keyword>
<keyword evidence="6" id="KW-1185">Reference proteome</keyword>
<feature type="domain" description="VOC" evidence="4">
    <location>
        <begin position="1"/>
        <end position="119"/>
    </location>
</feature>
<organism evidence="5 6">
    <name type="scientific">Hymenobacter jejuensis</name>
    <dbReference type="NCBI Taxonomy" id="2502781"/>
    <lineage>
        <taxon>Bacteria</taxon>
        <taxon>Pseudomonadati</taxon>
        <taxon>Bacteroidota</taxon>
        <taxon>Cytophagia</taxon>
        <taxon>Cytophagales</taxon>
        <taxon>Hymenobacteraceae</taxon>
        <taxon>Hymenobacter</taxon>
    </lineage>
</organism>
<evidence type="ECO:0000256" key="2">
    <source>
        <dbReference type="ARBA" id="ARBA00021572"/>
    </source>
</evidence>
<dbReference type="Pfam" id="PF19581">
    <property type="entry name" value="Glyoxalase_7"/>
    <property type="match status" value="1"/>
</dbReference>
<dbReference type="Proteomes" id="UP000305398">
    <property type="component" value="Chromosome"/>
</dbReference>
<dbReference type="RefSeq" id="WP_139513852.1">
    <property type="nucleotide sequence ID" value="NZ_CP040896.1"/>
</dbReference>
<evidence type="ECO:0000256" key="1">
    <source>
        <dbReference type="ARBA" id="ARBA00011051"/>
    </source>
</evidence>
<dbReference type="InterPro" id="IPR037523">
    <property type="entry name" value="VOC_core"/>
</dbReference>
<evidence type="ECO:0000256" key="3">
    <source>
        <dbReference type="ARBA" id="ARBA00023251"/>
    </source>
</evidence>
<evidence type="ECO:0000259" key="4">
    <source>
        <dbReference type="PROSITE" id="PS51819"/>
    </source>
</evidence>
<dbReference type="OrthoDB" id="9803104at2"/>
<dbReference type="InterPro" id="IPR029068">
    <property type="entry name" value="Glyas_Bleomycin-R_OHBP_Dase"/>
</dbReference>
<name>A0A5B7ZWD5_9BACT</name>
<accession>A0A5B7ZWD5</accession>
<dbReference type="EMBL" id="CP040896">
    <property type="protein sequence ID" value="QDA58836.1"/>
    <property type="molecule type" value="Genomic_DNA"/>
</dbReference>
<dbReference type="AlphaFoldDB" id="A0A5B7ZWD5"/>
<sequence length="128" mass="14418">MPTVVPILRIFDYAKAIEFYVDWLGFAVDWADRPAEAPAYLQVSMAGVVLNLSEHHGDCCPGARVRVLDFADLASYHRQLLAKNYRYNRPGLHTPAWDGNALEMEVIDPFGNRLTFTELSPKKVVAQP</sequence>